<protein>
    <submittedName>
        <fullName evidence="1">Uncharacterized protein</fullName>
    </submittedName>
</protein>
<dbReference type="AlphaFoldDB" id="A0AAU7CE15"/>
<reference evidence="1" key="1">
    <citation type="submission" date="2024-05" db="EMBL/GenBank/DDBJ databases">
        <title>Planctomycetes of the genus Singulisphaera possess chitinolytic capabilities.</title>
        <authorList>
            <person name="Ivanova A."/>
        </authorList>
    </citation>
    <scope>NUCLEOTIDE SEQUENCE</scope>
    <source>
        <strain evidence="1">Ch08T</strain>
    </source>
</reference>
<gene>
    <name evidence="1" type="ORF">V5E97_34765</name>
</gene>
<dbReference type="RefSeq" id="WP_406696164.1">
    <property type="nucleotide sequence ID" value="NZ_CP155447.1"/>
</dbReference>
<proteinExistence type="predicted"/>
<name>A0AAU7CE15_9BACT</name>
<accession>A0AAU7CE15</accession>
<organism evidence="1">
    <name type="scientific">Singulisphaera sp. Ch08</name>
    <dbReference type="NCBI Taxonomy" id="3120278"/>
    <lineage>
        <taxon>Bacteria</taxon>
        <taxon>Pseudomonadati</taxon>
        <taxon>Planctomycetota</taxon>
        <taxon>Planctomycetia</taxon>
        <taxon>Isosphaerales</taxon>
        <taxon>Isosphaeraceae</taxon>
        <taxon>Singulisphaera</taxon>
    </lineage>
</organism>
<sequence>MTAQPGRSDLGPAEATASCRSSVGSASAAWPGTRISTIAYRLFVDPAICTMVGGAGEHASASTSEIGRFETEKLTLRESLNLLVDLYGQWVDRTY</sequence>
<evidence type="ECO:0000313" key="1">
    <source>
        <dbReference type="EMBL" id="XBH03430.1"/>
    </source>
</evidence>
<dbReference type="EMBL" id="CP155447">
    <property type="protein sequence ID" value="XBH03430.1"/>
    <property type="molecule type" value="Genomic_DNA"/>
</dbReference>